<organism evidence="1 2">
    <name type="scientific">Geomonas anaerohicana</name>
    <dbReference type="NCBI Taxonomy" id="2798583"/>
    <lineage>
        <taxon>Bacteria</taxon>
        <taxon>Pseudomonadati</taxon>
        <taxon>Thermodesulfobacteriota</taxon>
        <taxon>Desulfuromonadia</taxon>
        <taxon>Geobacterales</taxon>
        <taxon>Geobacteraceae</taxon>
        <taxon>Geomonas</taxon>
    </lineage>
</organism>
<evidence type="ECO:0000313" key="2">
    <source>
        <dbReference type="Proteomes" id="UP000614714"/>
    </source>
</evidence>
<dbReference type="Proteomes" id="UP000614714">
    <property type="component" value="Unassembled WGS sequence"/>
</dbReference>
<dbReference type="RefSeq" id="WP_199388090.1">
    <property type="nucleotide sequence ID" value="NZ_JAEMHL010000002.1"/>
</dbReference>
<keyword evidence="2" id="KW-1185">Reference proteome</keyword>
<name>A0ABS0YBA4_9BACT</name>
<gene>
    <name evidence="1" type="ORF">JFN91_04960</name>
</gene>
<comment type="caution">
    <text evidence="1">The sequence shown here is derived from an EMBL/GenBank/DDBJ whole genome shotgun (WGS) entry which is preliminary data.</text>
</comment>
<accession>A0ABS0YBA4</accession>
<reference evidence="1 2" key="1">
    <citation type="submission" date="2020-12" db="EMBL/GenBank/DDBJ databases">
        <title>Geomonas sp. Red421, isolated from paddy soil.</title>
        <authorList>
            <person name="Xu Z."/>
            <person name="Zhang Z."/>
            <person name="Masuda Y."/>
            <person name="Itoh H."/>
            <person name="Senoo K."/>
        </authorList>
    </citation>
    <scope>NUCLEOTIDE SEQUENCE [LARGE SCALE GENOMIC DNA]</scope>
    <source>
        <strain evidence="1 2">Red421</strain>
    </source>
</reference>
<dbReference type="EMBL" id="JAEMHL010000002">
    <property type="protein sequence ID" value="MBJ6749555.1"/>
    <property type="molecule type" value="Genomic_DNA"/>
</dbReference>
<sequence>MTESEKKEISEIIKRILVGNYQHNDIRLLLIAVRDHTKNEIIRELGNFVAHPQRNQGLMHDRVFRYYDQLASALQSGSPTLDVELPITEDITIFNLIHVLLDLFPTLEVYINRLGEQANGIQISVMCILQGASFHRNGVNVPLRWGVGENSNFCLFANFQSKYLQNSGDVSVIILESSVKLTEANMLQEPPFGCYVRDGLATVHMLW</sequence>
<proteinExistence type="predicted"/>
<evidence type="ECO:0000313" key="1">
    <source>
        <dbReference type="EMBL" id="MBJ6749555.1"/>
    </source>
</evidence>
<protein>
    <submittedName>
        <fullName evidence="1">Uncharacterized protein</fullName>
    </submittedName>
</protein>